<organism evidence="2 3">
    <name type="scientific">Bacillus thuringiensis serovar toumanoffi</name>
    <dbReference type="NCBI Taxonomy" id="180862"/>
    <lineage>
        <taxon>Bacteria</taxon>
        <taxon>Bacillati</taxon>
        <taxon>Bacillota</taxon>
        <taxon>Bacilli</taxon>
        <taxon>Bacillales</taxon>
        <taxon>Bacillaceae</taxon>
        <taxon>Bacillus</taxon>
        <taxon>Bacillus cereus group</taxon>
    </lineage>
</organism>
<evidence type="ECO:0000313" key="3">
    <source>
        <dbReference type="Proteomes" id="UP001272716"/>
    </source>
</evidence>
<proteinExistence type="predicted"/>
<evidence type="ECO:0008006" key="4">
    <source>
        <dbReference type="Google" id="ProtNLM"/>
    </source>
</evidence>
<reference evidence="2 3" key="1">
    <citation type="submission" date="2023-10" db="EMBL/GenBank/DDBJ databases">
        <title>Draft Genome Sequence of Bacillus thuringiensis serovar. toumanoffi 4059: Identification of a Novel Cry Protein Candidate.</title>
        <authorList>
            <person name="Murdoch R.W."/>
            <person name="Gemler B."/>
            <person name="Heater B.S."/>
        </authorList>
    </citation>
    <scope>NUCLEOTIDE SEQUENCE [LARGE SCALE GENOMIC DNA]</scope>
    <source>
        <strain evidence="2 3">4059</strain>
    </source>
</reference>
<dbReference type="EMBL" id="JAWQCK010000004">
    <property type="protein sequence ID" value="MDW9207757.1"/>
    <property type="molecule type" value="Genomic_DNA"/>
</dbReference>
<dbReference type="EMBL" id="JAWQCK010000004">
    <property type="protein sequence ID" value="MDW9207792.1"/>
    <property type="molecule type" value="Genomic_DNA"/>
</dbReference>
<protein>
    <recommendedName>
        <fullName evidence="4">DUF3951 domain-containing protein</fullName>
    </recommendedName>
</protein>
<dbReference type="Proteomes" id="UP001272716">
    <property type="component" value="Unassembled WGS sequence"/>
</dbReference>
<evidence type="ECO:0000313" key="2">
    <source>
        <dbReference type="EMBL" id="MDW9207792.1"/>
    </source>
</evidence>
<accession>A0ABD5HS52</accession>
<comment type="caution">
    <text evidence="2">The sequence shown here is derived from an EMBL/GenBank/DDBJ whole genome shotgun (WGS) entry which is preliminary data.</text>
</comment>
<name>A0ABD5HS52_BACTU</name>
<dbReference type="AlphaFoldDB" id="A0ABD5HS52"/>
<sequence>MLVIAIYILISYFVGTRLPKFLYKSFYKYQVKKSAKLHELERKSEEVKLIEESI</sequence>
<evidence type="ECO:0000313" key="1">
    <source>
        <dbReference type="EMBL" id="MDW9207757.1"/>
    </source>
</evidence>
<gene>
    <name evidence="1" type="ORF">BTTOUR_02855</name>
    <name evidence="2" type="ORF">BTTOUR_03030</name>
</gene>